<sequence length="275" mass="31353">MQTKEIGTSIKGKSNILILADYSEGNRAAIHFAMRYLYRPGSLIHIIQTWQKPNFGSSMVRDLSPMLEGIANSELDSLKSHLQNRYSMPDDQIRLIPFEGDLCAYFKTESYQSKEWQVVMGSRNYESLFPNKIRMNELINQVSQDLFVLVGLEDNNAISEIFILADALETTSSNLSVLKKIAISENPNIKVCLSRLFESAEERKNRVLPLIENCKGARVTFAQIEKGEGQKEIHEFAQKGRSQLIMFEKNPQRKFQNGIKACLDSWLLKSKGIRV</sequence>
<evidence type="ECO:0000313" key="1">
    <source>
        <dbReference type="EMBL" id="RRG22211.1"/>
    </source>
</evidence>
<organism evidence="1 2">
    <name type="scientific">Ancylomarina euxinus</name>
    <dbReference type="NCBI Taxonomy" id="2283627"/>
    <lineage>
        <taxon>Bacteria</taxon>
        <taxon>Pseudomonadati</taxon>
        <taxon>Bacteroidota</taxon>
        <taxon>Bacteroidia</taxon>
        <taxon>Marinilabiliales</taxon>
        <taxon>Marinifilaceae</taxon>
        <taxon>Ancylomarina</taxon>
    </lineage>
</organism>
<dbReference type="SUPFAM" id="SSF52402">
    <property type="entry name" value="Adenine nucleotide alpha hydrolases-like"/>
    <property type="match status" value="1"/>
</dbReference>
<reference evidence="1 2" key="1">
    <citation type="submission" date="2018-07" db="EMBL/GenBank/DDBJ databases">
        <title>Draft genome sequence of Ancylomarina sp. M1P.</title>
        <authorList>
            <person name="Yadav S."/>
            <person name="Villanueva L."/>
            <person name="Damste J.S.S."/>
        </authorList>
    </citation>
    <scope>NUCLEOTIDE SEQUENCE [LARGE SCALE GENOMIC DNA]</scope>
    <source>
        <strain evidence="1 2">M1P</strain>
    </source>
</reference>
<name>A0A425Y2W6_9BACT</name>
<dbReference type="Proteomes" id="UP000285794">
    <property type="component" value="Unassembled WGS sequence"/>
</dbReference>
<dbReference type="RefSeq" id="WP_125030441.1">
    <property type="nucleotide sequence ID" value="NZ_JAPXVP010000006.1"/>
</dbReference>
<accession>A0A425Y2W6</accession>
<dbReference type="AlphaFoldDB" id="A0A425Y2W6"/>
<dbReference type="OrthoDB" id="1116423at2"/>
<protein>
    <recommendedName>
        <fullName evidence="3">Universal stress protein</fullName>
    </recommendedName>
</protein>
<comment type="caution">
    <text evidence="1">The sequence shown here is derived from an EMBL/GenBank/DDBJ whole genome shotgun (WGS) entry which is preliminary data.</text>
</comment>
<keyword evidence="2" id="KW-1185">Reference proteome</keyword>
<dbReference type="EMBL" id="QQWG01000006">
    <property type="protein sequence ID" value="RRG22211.1"/>
    <property type="molecule type" value="Genomic_DNA"/>
</dbReference>
<evidence type="ECO:0000313" key="2">
    <source>
        <dbReference type="Proteomes" id="UP000285794"/>
    </source>
</evidence>
<evidence type="ECO:0008006" key="3">
    <source>
        <dbReference type="Google" id="ProtNLM"/>
    </source>
</evidence>
<proteinExistence type="predicted"/>
<gene>
    <name evidence="1" type="ORF">DWB61_08375</name>
</gene>